<organism evidence="1 2">
    <name type="scientific">Brachionus plicatilis</name>
    <name type="common">Marine rotifer</name>
    <name type="synonym">Brachionus muelleri</name>
    <dbReference type="NCBI Taxonomy" id="10195"/>
    <lineage>
        <taxon>Eukaryota</taxon>
        <taxon>Metazoa</taxon>
        <taxon>Spiralia</taxon>
        <taxon>Gnathifera</taxon>
        <taxon>Rotifera</taxon>
        <taxon>Eurotatoria</taxon>
        <taxon>Monogononta</taxon>
        <taxon>Pseudotrocha</taxon>
        <taxon>Ploima</taxon>
        <taxon>Brachionidae</taxon>
        <taxon>Brachionus</taxon>
    </lineage>
</organism>
<comment type="caution">
    <text evidence="1">The sequence shown here is derived from an EMBL/GenBank/DDBJ whole genome shotgun (WGS) entry which is preliminary data.</text>
</comment>
<gene>
    <name evidence="1" type="ORF">BpHYR1_035777</name>
</gene>
<protein>
    <submittedName>
        <fullName evidence="1">Uncharacterized protein</fullName>
    </submittedName>
</protein>
<dbReference type="AlphaFoldDB" id="A0A3M7Q6G7"/>
<accession>A0A3M7Q6G7</accession>
<name>A0A3M7Q6G7_BRAPC</name>
<evidence type="ECO:0000313" key="2">
    <source>
        <dbReference type="Proteomes" id="UP000276133"/>
    </source>
</evidence>
<keyword evidence="2" id="KW-1185">Reference proteome</keyword>
<dbReference type="EMBL" id="REGN01007364">
    <property type="protein sequence ID" value="RNA06515.1"/>
    <property type="molecule type" value="Genomic_DNA"/>
</dbReference>
<evidence type="ECO:0000313" key="1">
    <source>
        <dbReference type="EMBL" id="RNA06515.1"/>
    </source>
</evidence>
<feature type="non-terminal residue" evidence="1">
    <location>
        <position position="1"/>
    </location>
</feature>
<sequence length="78" mass="8786">KYLTSFINIVNIIHAVINGNGIGGEKFNGENLYRIDFLSELVQLTSEVTEDGLTLIEKCRIVSERDTEHVVGDRPQPR</sequence>
<proteinExistence type="predicted"/>
<dbReference type="Proteomes" id="UP000276133">
    <property type="component" value="Unassembled WGS sequence"/>
</dbReference>
<reference evidence="1 2" key="1">
    <citation type="journal article" date="2018" name="Sci. Rep.">
        <title>Genomic signatures of local adaptation to the degree of environmental predictability in rotifers.</title>
        <authorList>
            <person name="Franch-Gras L."/>
            <person name="Hahn C."/>
            <person name="Garcia-Roger E.M."/>
            <person name="Carmona M.J."/>
            <person name="Serra M."/>
            <person name="Gomez A."/>
        </authorList>
    </citation>
    <scope>NUCLEOTIDE SEQUENCE [LARGE SCALE GENOMIC DNA]</scope>
    <source>
        <strain evidence="1">HYR1</strain>
    </source>
</reference>